<dbReference type="RefSeq" id="XP_028968264.1">
    <property type="nucleotide sequence ID" value="XM_029112431.1"/>
</dbReference>
<evidence type="ECO:0000259" key="3">
    <source>
        <dbReference type="PROSITE" id="PS51154"/>
    </source>
</evidence>
<dbReference type="PROSITE" id="PS51154">
    <property type="entry name" value="MACRO"/>
    <property type="match status" value="1"/>
</dbReference>
<evidence type="ECO:0000256" key="1">
    <source>
        <dbReference type="ARBA" id="ARBA00008355"/>
    </source>
</evidence>
<dbReference type="SUPFAM" id="SSF52087">
    <property type="entry name" value="CRAL/TRIO domain"/>
    <property type="match status" value="1"/>
</dbReference>
<dbReference type="Gene3D" id="3.40.220.10">
    <property type="entry name" value="Leucine Aminopeptidase, subunit E, domain 1"/>
    <property type="match status" value="1"/>
</dbReference>
<dbReference type="Pfam" id="PF13716">
    <property type="entry name" value="CRAL_TRIO_2"/>
    <property type="match status" value="1"/>
</dbReference>
<accession>A0AAJ7WIE4</accession>
<dbReference type="KEGG" id="goe:100909317"/>
<dbReference type="Gene3D" id="3.40.525.10">
    <property type="entry name" value="CRAL-TRIO lipid binding domain"/>
    <property type="match status" value="1"/>
</dbReference>
<sequence>MSESGMPSRGLGEPQNEKLSDRVSSSSGCIEASDTVSDLEIKTWHETPAQEIEQREFQQDEPNHTSPPFDVSSAVNKKLAVHQGDFTKLMVDALVNPTNEHLNDKNLFSRTLIERAGPQLKKDLHTEIKSCRTGEARITGGYDLLCRHIIHTVGPRYQQKYLSASESALHSSYRSCLTLMKEHKIRTLAIPPLHSSRRGFPPIEGAHLALRTIRRFLEEFAHDECIQRIILLLDKVDLEIYLLLLPLYFPRTKAEQIRGSHGLPKDLGGKYGEPVIPERQIRIQDKPFFRSTENETDFSELDMSVCVGKSSFARMQNDVDQVRKSGRQRDSTDTLTSEISRKNRYDRLLRKAKVMDFREIREANIIYKSGLDKQGRSVFVFVGKNYSPSETLFEVLCCYIIRMMDKEVASPFVIVYLHSMTSNKNHVTYSILRELYQTLDYRYKKNLHSLYIVHPTLWSRLSMWWFTTITTSGLTGKIRLTSGIEYLYMNIAPDQLNLPQFVLDYDYSINGARYCDTSAPNENAGL</sequence>
<dbReference type="PANTHER" id="PTHR11106">
    <property type="entry name" value="GANGLIOSIDE INDUCED DIFFERENTIATION ASSOCIATED PROTEIN 2-RELATED"/>
    <property type="match status" value="1"/>
</dbReference>
<gene>
    <name evidence="5" type="primary">LOC100909317</name>
</gene>
<comment type="similarity">
    <text evidence="1">Belongs to the GDAP2 family.</text>
</comment>
<dbReference type="InterPro" id="IPR043472">
    <property type="entry name" value="Macro_dom-like"/>
</dbReference>
<name>A0AAJ7WIE4_9ACAR</name>
<dbReference type="InterPro" id="IPR001251">
    <property type="entry name" value="CRAL-TRIO_dom"/>
</dbReference>
<feature type="domain" description="Macro" evidence="3">
    <location>
        <begin position="66"/>
        <end position="249"/>
    </location>
</feature>
<keyword evidence="4" id="KW-1185">Reference proteome</keyword>
<dbReference type="PANTHER" id="PTHR11106:SF72">
    <property type="entry name" value="GANGLIOSIDE-INDUCED DIFFERENTIATION-ASSOCIATED PROTEIN 2"/>
    <property type="match status" value="1"/>
</dbReference>
<evidence type="ECO:0000313" key="4">
    <source>
        <dbReference type="Proteomes" id="UP000694867"/>
    </source>
</evidence>
<dbReference type="InterPro" id="IPR036865">
    <property type="entry name" value="CRAL-TRIO_dom_sf"/>
</dbReference>
<dbReference type="SMART" id="SM00516">
    <property type="entry name" value="SEC14"/>
    <property type="match status" value="1"/>
</dbReference>
<dbReference type="CDD" id="cd00170">
    <property type="entry name" value="SEC14"/>
    <property type="match status" value="1"/>
</dbReference>
<dbReference type="CDD" id="cd02905">
    <property type="entry name" value="Macro_GDAP2-like"/>
    <property type="match status" value="1"/>
</dbReference>
<reference evidence="5" key="1">
    <citation type="submission" date="2025-08" db="UniProtKB">
        <authorList>
            <consortium name="RefSeq"/>
        </authorList>
    </citation>
    <scope>IDENTIFICATION</scope>
</reference>
<dbReference type="InterPro" id="IPR002589">
    <property type="entry name" value="Macro_dom"/>
</dbReference>
<dbReference type="AlphaFoldDB" id="A0AAJ7WIE4"/>
<dbReference type="GeneID" id="100909317"/>
<dbReference type="SMART" id="SM00506">
    <property type="entry name" value="A1pp"/>
    <property type="match status" value="1"/>
</dbReference>
<protein>
    <submittedName>
        <fullName evidence="5">Protein GDAP2 homolog</fullName>
    </submittedName>
</protein>
<dbReference type="SUPFAM" id="SSF52949">
    <property type="entry name" value="Macro domain-like"/>
    <property type="match status" value="1"/>
</dbReference>
<proteinExistence type="inferred from homology"/>
<organism evidence="4 5">
    <name type="scientific">Galendromus occidentalis</name>
    <name type="common">western predatory mite</name>
    <dbReference type="NCBI Taxonomy" id="34638"/>
    <lineage>
        <taxon>Eukaryota</taxon>
        <taxon>Metazoa</taxon>
        <taxon>Ecdysozoa</taxon>
        <taxon>Arthropoda</taxon>
        <taxon>Chelicerata</taxon>
        <taxon>Arachnida</taxon>
        <taxon>Acari</taxon>
        <taxon>Parasitiformes</taxon>
        <taxon>Mesostigmata</taxon>
        <taxon>Gamasina</taxon>
        <taxon>Phytoseioidea</taxon>
        <taxon>Phytoseiidae</taxon>
        <taxon>Typhlodrominae</taxon>
        <taxon>Galendromus</taxon>
    </lineage>
</organism>
<dbReference type="Pfam" id="PF01661">
    <property type="entry name" value="Macro"/>
    <property type="match status" value="1"/>
</dbReference>
<evidence type="ECO:0000256" key="2">
    <source>
        <dbReference type="SAM" id="MobiDB-lite"/>
    </source>
</evidence>
<dbReference type="Proteomes" id="UP000694867">
    <property type="component" value="Unplaced"/>
</dbReference>
<feature type="region of interest" description="Disordered" evidence="2">
    <location>
        <begin position="1"/>
        <end position="42"/>
    </location>
</feature>
<evidence type="ECO:0000313" key="5">
    <source>
        <dbReference type="RefSeq" id="XP_028968264.1"/>
    </source>
</evidence>
<dbReference type="InterPro" id="IPR035793">
    <property type="entry name" value="Macro_GDAP2"/>
</dbReference>